<name>A0A0C9ZMB6_9AGAM</name>
<gene>
    <name evidence="1" type="ORF">CY34DRAFT_371672</name>
</gene>
<dbReference type="InParanoid" id="A0A0C9ZMB6"/>
<dbReference type="EMBL" id="KN835374">
    <property type="protein sequence ID" value="KIK38780.1"/>
    <property type="molecule type" value="Genomic_DNA"/>
</dbReference>
<dbReference type="Proteomes" id="UP000054485">
    <property type="component" value="Unassembled WGS sequence"/>
</dbReference>
<proteinExistence type="predicted"/>
<reference evidence="2" key="2">
    <citation type="submission" date="2015-01" db="EMBL/GenBank/DDBJ databases">
        <title>Evolutionary Origins and Diversification of the Mycorrhizal Mutualists.</title>
        <authorList>
            <consortium name="DOE Joint Genome Institute"/>
            <consortium name="Mycorrhizal Genomics Consortium"/>
            <person name="Kohler A."/>
            <person name="Kuo A."/>
            <person name="Nagy L.G."/>
            <person name="Floudas D."/>
            <person name="Copeland A."/>
            <person name="Barry K.W."/>
            <person name="Cichocki N."/>
            <person name="Veneault-Fourrey C."/>
            <person name="LaButti K."/>
            <person name="Lindquist E.A."/>
            <person name="Lipzen A."/>
            <person name="Lundell T."/>
            <person name="Morin E."/>
            <person name="Murat C."/>
            <person name="Riley R."/>
            <person name="Ohm R."/>
            <person name="Sun H."/>
            <person name="Tunlid A."/>
            <person name="Henrissat B."/>
            <person name="Grigoriev I.V."/>
            <person name="Hibbett D.S."/>
            <person name="Martin F."/>
        </authorList>
    </citation>
    <scope>NUCLEOTIDE SEQUENCE [LARGE SCALE GENOMIC DNA]</scope>
    <source>
        <strain evidence="2">UH-Slu-Lm8-n1</strain>
    </source>
</reference>
<keyword evidence="2" id="KW-1185">Reference proteome</keyword>
<protein>
    <submittedName>
        <fullName evidence="1">Uncharacterized protein</fullName>
    </submittedName>
</protein>
<organism evidence="1 2">
    <name type="scientific">Suillus luteus UH-Slu-Lm8-n1</name>
    <dbReference type="NCBI Taxonomy" id="930992"/>
    <lineage>
        <taxon>Eukaryota</taxon>
        <taxon>Fungi</taxon>
        <taxon>Dikarya</taxon>
        <taxon>Basidiomycota</taxon>
        <taxon>Agaricomycotina</taxon>
        <taxon>Agaricomycetes</taxon>
        <taxon>Agaricomycetidae</taxon>
        <taxon>Boletales</taxon>
        <taxon>Suillineae</taxon>
        <taxon>Suillaceae</taxon>
        <taxon>Suillus</taxon>
    </lineage>
</organism>
<dbReference type="HOGENOM" id="CLU_2074681_0_0_1"/>
<evidence type="ECO:0000313" key="1">
    <source>
        <dbReference type="EMBL" id="KIK38780.1"/>
    </source>
</evidence>
<evidence type="ECO:0000313" key="2">
    <source>
        <dbReference type="Proteomes" id="UP000054485"/>
    </source>
</evidence>
<accession>A0A0C9ZMB6</accession>
<dbReference type="AlphaFoldDB" id="A0A0C9ZMB6"/>
<sequence>MEPLLSYLYTYLYRVTGASNKLCCVNGASSRCTPSVYRARGNSTSTNRSHYSAHPSCCTITLSYLVAQKADISDLKSSTERVFKSLPIAFPLAFTSPSKSTPGDAGNQPSVYYHLINL</sequence>
<reference evidence="1 2" key="1">
    <citation type="submission" date="2014-04" db="EMBL/GenBank/DDBJ databases">
        <authorList>
            <consortium name="DOE Joint Genome Institute"/>
            <person name="Kuo A."/>
            <person name="Ruytinx J."/>
            <person name="Rineau F."/>
            <person name="Colpaert J."/>
            <person name="Kohler A."/>
            <person name="Nagy L.G."/>
            <person name="Floudas D."/>
            <person name="Copeland A."/>
            <person name="Barry K.W."/>
            <person name="Cichocki N."/>
            <person name="Veneault-Fourrey C."/>
            <person name="LaButti K."/>
            <person name="Lindquist E.A."/>
            <person name="Lipzen A."/>
            <person name="Lundell T."/>
            <person name="Morin E."/>
            <person name="Murat C."/>
            <person name="Sun H."/>
            <person name="Tunlid A."/>
            <person name="Henrissat B."/>
            <person name="Grigoriev I.V."/>
            <person name="Hibbett D.S."/>
            <person name="Martin F."/>
            <person name="Nordberg H.P."/>
            <person name="Cantor M.N."/>
            <person name="Hua S.X."/>
        </authorList>
    </citation>
    <scope>NUCLEOTIDE SEQUENCE [LARGE SCALE GENOMIC DNA]</scope>
    <source>
        <strain evidence="1 2">UH-Slu-Lm8-n1</strain>
    </source>
</reference>